<reference evidence="2 3" key="2">
    <citation type="journal article" date="2006" name="J. Gen. Virol.">
        <title>Genome sequence of an enhancin gene-rich nucleopolyhedrovirus (NPV) from Agrotis segetum: collinearity with Spodoptera exigua multiple NPV.</title>
        <authorList>
            <person name="Jakubowska A.K."/>
            <person name="Peters S.A."/>
            <person name="Ziemnicka J."/>
            <person name="Vlak J.M."/>
            <person name="van Oers M.M."/>
        </authorList>
    </citation>
    <scope>NUCLEOTIDE SEQUENCE [LARGE SCALE GENOMIC DNA]</scope>
</reference>
<organism evidence="2 3">
    <name type="scientific">Agrotis segetum nuclear polyhedrosis virus</name>
    <name type="common">AsNPV</name>
    <dbReference type="NCBI Taxonomy" id="1962501"/>
    <lineage>
        <taxon>Viruses</taxon>
        <taxon>Viruses incertae sedis</taxon>
        <taxon>Naldaviricetes</taxon>
        <taxon>Lefavirales</taxon>
        <taxon>Baculoviridae</taxon>
        <taxon>Alphabaculovirus</taxon>
        <taxon>Alphabaculovirus agsegetum</taxon>
    </lineage>
</organism>
<dbReference type="KEGG" id="vg:3974296"/>
<accession>Q287P0</accession>
<evidence type="ECO:0000256" key="1">
    <source>
        <dbReference type="SAM" id="MobiDB-lite"/>
    </source>
</evidence>
<dbReference type="Pfam" id="PF03804">
    <property type="entry name" value="DUF325"/>
    <property type="match status" value="1"/>
</dbReference>
<name>Q287P0_NPVAS</name>
<protein>
    <submittedName>
        <fullName evidence="2">ORF-32</fullName>
    </submittedName>
</protein>
<proteinExistence type="predicted"/>
<keyword evidence="3" id="KW-1185">Reference proteome</keyword>
<feature type="region of interest" description="Disordered" evidence="1">
    <location>
        <begin position="119"/>
        <end position="145"/>
    </location>
</feature>
<dbReference type="RefSeq" id="YP_529702.1">
    <property type="nucleotide sequence ID" value="NC_007921.1"/>
</dbReference>
<evidence type="ECO:0000313" key="2">
    <source>
        <dbReference type="EMBL" id="AAZ38198.1"/>
    </source>
</evidence>
<sequence>MSLKRVAAGVVSKYSNKIESFTAAIEELRCFVDTHVSERDYIHLKHGSRQRFVTDVMREIIKMHIDDNYNDDDDDQDAGMVYFRVCQDCETSSSSSSCKIITLKQYICRSCGATVELNSPNDKNDDEDEEYEDEGDENDEDDSENKSLGISKWTLFKLATELFLWARCWLWGKCEKPWYILWKKKQ</sequence>
<dbReference type="OrthoDB" id="17307at10239"/>
<feature type="compositionally biased region" description="Acidic residues" evidence="1">
    <location>
        <begin position="124"/>
        <end position="143"/>
    </location>
</feature>
<dbReference type="EMBL" id="DQ123841">
    <property type="protein sequence ID" value="AAZ38198.1"/>
    <property type="molecule type" value="Genomic_DNA"/>
</dbReference>
<reference evidence="3" key="1">
    <citation type="journal article" date="2005" name="J. Invertebr. Pathol.">
        <title>Molecular characterization of Agrotis segetum nucleopolyhedrovirus from Poland.</title>
        <authorList>
            <person name="Jakubowska A."/>
            <person name="van Oers M.M."/>
            <person name="Ziemnicka J."/>
            <person name="Lipa J.J."/>
            <person name="Vlak J.M."/>
        </authorList>
    </citation>
    <scope>NUCLEOTIDE SEQUENCE [LARGE SCALE GENOMIC DNA]</scope>
</reference>
<organismHost>
    <name type="scientific">Lepidoptera</name>
    <name type="common">moths &amp; butterflies</name>
    <dbReference type="NCBI Taxonomy" id="7088"/>
</organismHost>
<dbReference type="GeneID" id="3974296"/>
<dbReference type="Proteomes" id="UP000204644">
    <property type="component" value="Segment"/>
</dbReference>
<evidence type="ECO:0000313" key="3">
    <source>
        <dbReference type="Proteomes" id="UP000204644"/>
    </source>
</evidence>
<dbReference type="InterPro" id="IPR003225">
    <property type="entry name" value="DUF325"/>
</dbReference>